<sequence length="408" mass="47595">MIPLVKNYKNNRAKFVNKSEFPNLDRETMRIIGTLLNANNVEQLIDSFEAFPFSFPIRKPYGLNDLFSIEKAFVILRSYKLLTEKVKTLLKEKFKLTLKQDLFLKNLENTLSTFDSAEEFVKNLLVETPTLKTITLPMEKLSKLCDRIKELVIEQEKRFGIVFFKRRSYDAIRELFMTKLLSYAKGLDNAYEPKEKTLIAYEGLKELVDKGEEILKSIVLNETLLAEFPPNDSFAQIRDELYSTIKTIRDLKQELINEEKLLYSNTPNQGNLSRLSFLEVHLAHVDTKDLLESVQSPLEEKEGIRNYAFKLLTNKTSPRKVVLIETLTEKIKQEEEHKSKIEEKIKEIDHTKSETNRQRIVKKLELENENFKQNISALRDFLSSSLGLTVNKKAQNHVNRIKNNNRDN</sequence>
<protein>
    <submittedName>
        <fullName evidence="2">Uncharacterized protein</fullName>
    </submittedName>
</protein>
<evidence type="ECO:0000256" key="1">
    <source>
        <dbReference type="SAM" id="Coils"/>
    </source>
</evidence>
<comment type="caution">
    <text evidence="2">The sequence shown here is derived from an EMBL/GenBank/DDBJ whole genome shotgun (WGS) entry which is preliminary data.</text>
</comment>
<keyword evidence="1" id="KW-0175">Coiled coil</keyword>
<dbReference type="AlphaFoldDB" id="A0A150JKF4"/>
<accession>A0A150JKF4</accession>
<reference evidence="2" key="1">
    <citation type="journal article" date="2016" name="ISME J.">
        <title>Chasing the elusive Euryarchaeota class WSA2: genomes reveal a uniquely fastidious methyl-reducing methanogen.</title>
        <authorList>
            <person name="Nobu M.K."/>
            <person name="Narihiro T."/>
            <person name="Kuroda K."/>
            <person name="Mei R."/>
            <person name="Liu W.T."/>
        </authorList>
    </citation>
    <scope>NUCLEOTIDE SEQUENCE [LARGE SCALE GENOMIC DNA]</scope>
    <source>
        <strain evidence="2">ADurb1213_Bin02801</strain>
    </source>
</reference>
<organism evidence="2">
    <name type="scientific">Candidatus Methanofastidiosum methylothiophilum</name>
    <dbReference type="NCBI Taxonomy" id="1705564"/>
    <lineage>
        <taxon>Archaea</taxon>
        <taxon>Methanobacteriati</taxon>
        <taxon>Methanobacteriota</taxon>
        <taxon>Stenosarchaea group</taxon>
        <taxon>Candidatus Methanofastidiosia</taxon>
        <taxon>Candidatus Methanofastidiosales</taxon>
        <taxon>Candidatus Methanofastidiosaceae</taxon>
        <taxon>Candidatus Methanofastidiosum</taxon>
    </lineage>
</organism>
<proteinExistence type="predicted"/>
<name>A0A150JKF4_9EURY</name>
<evidence type="ECO:0000313" key="2">
    <source>
        <dbReference type="EMBL" id="KYC57732.1"/>
    </source>
</evidence>
<feature type="coiled-coil region" evidence="1">
    <location>
        <begin position="324"/>
        <end position="381"/>
    </location>
</feature>
<gene>
    <name evidence="2" type="ORF">APG09_00977</name>
</gene>
<dbReference type="EMBL" id="LNJE01000010">
    <property type="protein sequence ID" value="KYC57732.1"/>
    <property type="molecule type" value="Genomic_DNA"/>
</dbReference>